<dbReference type="InterPro" id="IPR043502">
    <property type="entry name" value="DNA/RNA_pol_sf"/>
</dbReference>
<gene>
    <name evidence="2" type="ORF">FOZ62_032458</name>
</gene>
<dbReference type="AlphaFoldDB" id="A0A7J6Q9A1"/>
<feature type="region of interest" description="Disordered" evidence="1">
    <location>
        <begin position="75"/>
        <end position="109"/>
    </location>
</feature>
<dbReference type="Proteomes" id="UP000574390">
    <property type="component" value="Unassembled WGS sequence"/>
</dbReference>
<evidence type="ECO:0000256" key="1">
    <source>
        <dbReference type="SAM" id="MobiDB-lite"/>
    </source>
</evidence>
<comment type="caution">
    <text evidence="2">The sequence shown here is derived from an EMBL/GenBank/DDBJ whole genome shotgun (WGS) entry which is preliminary data.</text>
</comment>
<proteinExistence type="predicted"/>
<dbReference type="InterPro" id="IPR043128">
    <property type="entry name" value="Rev_trsase/Diguanyl_cyclase"/>
</dbReference>
<dbReference type="SUPFAM" id="SSF56672">
    <property type="entry name" value="DNA/RNA polymerases"/>
    <property type="match status" value="1"/>
</dbReference>
<evidence type="ECO:0000313" key="3">
    <source>
        <dbReference type="Proteomes" id="UP000574390"/>
    </source>
</evidence>
<sequence>MSGRSPKADASQTSEANAPPVWAFQLKQQLDEIRQRQDGMVDVDVLEKRMDQLSTTVGNLVNKLDGIGLHGQGVDGSNGISSGTGASSSPTSSGKGDHSPKGGSTDAGGLDILKISKRASNLAKLEKGVYKGVGDSRGFLAFKREVLSKPEFEFADSSSETSAALLYFYVLDNITSALQQLVSTRCRKQQCSSFVRRVEVLWSCLGEYSDLDDQMALLRRWEGLSCGTGGAADVDVFISNLEAVKEQLETVKGSSVSDVECRSRLYAGLPLKGSAKTTVPKTAQYAELYNAEPVTSNGGLTTATDGDKVKELVGKILGTSVEVFVTLLSRPGASVLKFSDHNTAVKFLDSCQGLRLNGRQLRCHFDKYERPSEDPSVYVLERDPSVVDATTDDGTSSDSGELECHATVLQSVDVDRLNPRDEKLCSPGQEPSLHVQSLTLSESGLPHLSVVLGRTGYDTEALVDSGASEAFISQGLVESLRQEGEDLVLDHCNVGVNMVDGSNCGLLGVVRGLSIKLADGLVRQRDCYILDRPRYDFIVPRALLDGCIWLMSNTAKHDDVLLFGDSAQRLADSVLNSVVASSSDDGLGISCLAAQLDGGSSAAVDRIEVNIPWRNDARPSCNYKSALSRSKRMIARLARDKGAYDAYVTALKELLAADVVEVCRDEDPSSFADYFMCVVPVINASRLSTKCRLCLDARGLNPYIYSSPPGDEIDSMDLWRTLMIWRDNIRVSAEDLSKAFWQVCVSRPDQRFLGLLLPLKDRVIAVRWHRVPFGTTFSPWALSYAIFTSLHDGGEPLDIDYYVDDLVIYGDTVGVVEKTREEMVDRLGTHGFSVNQLKRTHNLSVRGEAIGKPRLSSQVVDAHVGSWLGYRWFIATDCDVMDVKLPDLQVPDGVLSLDTLRSVTARLFDPLGLLSEVTLQLRCMMKTLHDMGYGTGEHASLGVELRSSEQEYVMEVLQRCSDYLSSDRVLPPRYVDLSEV</sequence>
<accession>A0A7J6Q9A1</accession>
<organism evidence="2 3">
    <name type="scientific">Perkinsus olseni</name>
    <name type="common">Perkinsus atlanticus</name>
    <dbReference type="NCBI Taxonomy" id="32597"/>
    <lineage>
        <taxon>Eukaryota</taxon>
        <taxon>Sar</taxon>
        <taxon>Alveolata</taxon>
        <taxon>Perkinsozoa</taxon>
        <taxon>Perkinsea</taxon>
        <taxon>Perkinsida</taxon>
        <taxon>Perkinsidae</taxon>
        <taxon>Perkinsus</taxon>
    </lineage>
</organism>
<dbReference type="EMBL" id="JABANM010031179">
    <property type="protein sequence ID" value="KAF4705025.1"/>
    <property type="molecule type" value="Genomic_DNA"/>
</dbReference>
<feature type="compositionally biased region" description="Low complexity" evidence="1">
    <location>
        <begin position="77"/>
        <end position="94"/>
    </location>
</feature>
<dbReference type="CDD" id="cd00303">
    <property type="entry name" value="retropepsin_like"/>
    <property type="match status" value="1"/>
</dbReference>
<protein>
    <submittedName>
        <fullName evidence="2">Uncharacterized protein</fullName>
    </submittedName>
</protein>
<name>A0A7J6Q9A1_PEROL</name>
<reference evidence="2 3" key="1">
    <citation type="submission" date="2020-04" db="EMBL/GenBank/DDBJ databases">
        <title>Perkinsus olseni comparative genomics.</title>
        <authorList>
            <person name="Bogema D.R."/>
        </authorList>
    </citation>
    <scope>NUCLEOTIDE SEQUENCE [LARGE SCALE GENOMIC DNA]</scope>
    <source>
        <strain evidence="2">ATCC PRA-205</strain>
    </source>
</reference>
<feature type="region of interest" description="Disordered" evidence="1">
    <location>
        <begin position="1"/>
        <end position="21"/>
    </location>
</feature>
<dbReference type="Gene3D" id="3.30.70.270">
    <property type="match status" value="1"/>
</dbReference>
<dbReference type="Gene3D" id="3.10.10.10">
    <property type="entry name" value="HIV Type 1 Reverse Transcriptase, subunit A, domain 1"/>
    <property type="match status" value="1"/>
</dbReference>
<evidence type="ECO:0000313" key="2">
    <source>
        <dbReference type="EMBL" id="KAF4705025.1"/>
    </source>
</evidence>